<evidence type="ECO:0000313" key="1">
    <source>
        <dbReference type="EMBL" id="TMQ70616.1"/>
    </source>
</evidence>
<dbReference type="Proteomes" id="UP000319836">
    <property type="component" value="Unassembled WGS sequence"/>
</dbReference>
<name>A0A538U3Y8_UNCEI</name>
<comment type="caution">
    <text evidence="1">The sequence shown here is derived from an EMBL/GenBank/DDBJ whole genome shotgun (WGS) entry which is preliminary data.</text>
</comment>
<evidence type="ECO:0000313" key="2">
    <source>
        <dbReference type="Proteomes" id="UP000319836"/>
    </source>
</evidence>
<organism evidence="1 2">
    <name type="scientific">Eiseniibacteriota bacterium</name>
    <dbReference type="NCBI Taxonomy" id="2212470"/>
    <lineage>
        <taxon>Bacteria</taxon>
        <taxon>Candidatus Eiseniibacteriota</taxon>
    </lineage>
</organism>
<sequence>MASQKLVRCTIHHPRDPADDSTRYVPLEIFGLWEFLMTQRHGFRVHEARASLWLDAEEAPESTYDEHQLDRVTEISVFLYSGRDDMFTRVCRYFPSSDCGALKRIFLAHYPQEASRIQPHVRERAGIWIHREIPA</sequence>
<dbReference type="EMBL" id="VBPA01000190">
    <property type="protein sequence ID" value="TMQ70616.1"/>
    <property type="molecule type" value="Genomic_DNA"/>
</dbReference>
<gene>
    <name evidence="1" type="ORF">E6K80_07965</name>
</gene>
<proteinExistence type="predicted"/>
<accession>A0A538U3Y8</accession>
<protein>
    <submittedName>
        <fullName evidence="1">Uncharacterized protein</fullName>
    </submittedName>
</protein>
<reference evidence="1 2" key="1">
    <citation type="journal article" date="2019" name="Nat. Microbiol.">
        <title>Mediterranean grassland soil C-N compound turnover is dependent on rainfall and depth, and is mediated by genomically divergent microorganisms.</title>
        <authorList>
            <person name="Diamond S."/>
            <person name="Andeer P.F."/>
            <person name="Li Z."/>
            <person name="Crits-Christoph A."/>
            <person name="Burstein D."/>
            <person name="Anantharaman K."/>
            <person name="Lane K.R."/>
            <person name="Thomas B.C."/>
            <person name="Pan C."/>
            <person name="Northen T.R."/>
            <person name="Banfield J.F."/>
        </authorList>
    </citation>
    <scope>NUCLEOTIDE SEQUENCE [LARGE SCALE GENOMIC DNA]</scope>
    <source>
        <strain evidence="1">WS_10</strain>
    </source>
</reference>
<dbReference type="AlphaFoldDB" id="A0A538U3Y8"/>